<gene>
    <name evidence="11" type="ORF">SAMN06272737_12838</name>
</gene>
<dbReference type="PANTHER" id="PTHR43557:SF2">
    <property type="entry name" value="RIESKE DOMAIN-CONTAINING PROTEIN-RELATED"/>
    <property type="match status" value="1"/>
</dbReference>
<dbReference type="AlphaFoldDB" id="A0A238ZG32"/>
<keyword evidence="7" id="KW-0408">Iron</keyword>
<keyword evidence="2" id="KW-0285">Flavoprotein</keyword>
<evidence type="ECO:0000313" key="12">
    <source>
        <dbReference type="Proteomes" id="UP000198403"/>
    </source>
</evidence>
<evidence type="ECO:0000256" key="9">
    <source>
        <dbReference type="SAM" id="MobiDB-lite"/>
    </source>
</evidence>
<dbReference type="InterPro" id="IPR016156">
    <property type="entry name" value="FAD/NAD-linked_Rdtase_dimer_sf"/>
</dbReference>
<feature type="region of interest" description="Disordered" evidence="9">
    <location>
        <begin position="511"/>
        <end position="536"/>
    </location>
</feature>
<dbReference type="GO" id="GO:0051537">
    <property type="term" value="F:2 iron, 2 sulfur cluster binding"/>
    <property type="evidence" value="ECO:0007669"/>
    <property type="project" value="UniProtKB-KW"/>
</dbReference>
<dbReference type="Gene3D" id="3.50.50.60">
    <property type="entry name" value="FAD/NAD(P)-binding domain"/>
    <property type="match status" value="2"/>
</dbReference>
<dbReference type="GO" id="GO:0016705">
    <property type="term" value="F:oxidoreductase activity, acting on paired donors, with incorporation or reduction of molecular oxygen"/>
    <property type="evidence" value="ECO:0007669"/>
    <property type="project" value="UniProtKB-ARBA"/>
</dbReference>
<evidence type="ECO:0000256" key="3">
    <source>
        <dbReference type="ARBA" id="ARBA00022714"/>
    </source>
</evidence>
<sequence length="536" mass="57598">MTTRGTMVIVGAGLAGASAAEALRAEGFAGRIVLIGEEPELPYDRPPLSKGYLSGETPRAQVHLQDSAFYADHDIELLTGTRITDLDRNGGQLVVDTGERLGFDRLLLATGAVPRRLPVPGGDLAGVHYLRTLADADALRQDLRPGGHLVVVGAGWIGAEIAASARQQGMEVTVLDPAPVPLARVLGPEVGEFYRRLHAGHGVQLLMRTGVEAFRGTGRVQEVLTSDGRRIDAHAVVVGIGVQPRTELAERAGLIVDDGVVVDELLRTGDPRIFAAGDIARARHSFYDQHVRVEHWATARDQGVAAARGMLGRGASYDALPYFFSDQYDTGMEYRGRATRWDRVVFRGDPDSREFLAFWLQDGRVLAGMNVNVWNAGDDVEALLRSRAQVDPDRLADPRVPLAEVSPPPLPTGGGANKTGVLSGPLKFVRQFLRDRFTVADATPADELAVGEGRVLDVAGEKVAVYKDPAGNLHGLSPVCTHARCLVQWSAADTAWNCPCHGARFSPTGQVLRGPAKKDLAPRPLPAIDRHDTSTP</sequence>
<evidence type="ECO:0000256" key="6">
    <source>
        <dbReference type="ARBA" id="ARBA00023002"/>
    </source>
</evidence>
<evidence type="ECO:0000256" key="8">
    <source>
        <dbReference type="ARBA" id="ARBA00023014"/>
    </source>
</evidence>
<dbReference type="EMBL" id="FZNO01000028">
    <property type="protein sequence ID" value="SNR82082.1"/>
    <property type="molecule type" value="Genomic_DNA"/>
</dbReference>
<dbReference type="Proteomes" id="UP000198403">
    <property type="component" value="Unassembled WGS sequence"/>
</dbReference>
<dbReference type="InterPro" id="IPR017941">
    <property type="entry name" value="Rieske_2Fe-2S"/>
</dbReference>
<keyword evidence="6" id="KW-0560">Oxidoreductase</keyword>
<dbReference type="InterPro" id="IPR036188">
    <property type="entry name" value="FAD/NAD-bd_sf"/>
</dbReference>
<dbReference type="PROSITE" id="PS51296">
    <property type="entry name" value="RIESKE"/>
    <property type="match status" value="1"/>
</dbReference>
<evidence type="ECO:0000313" key="11">
    <source>
        <dbReference type="EMBL" id="SNR82082.1"/>
    </source>
</evidence>
<organism evidence="11 12">
    <name type="scientific">Blastococcus mobilis</name>
    <dbReference type="NCBI Taxonomy" id="1938746"/>
    <lineage>
        <taxon>Bacteria</taxon>
        <taxon>Bacillati</taxon>
        <taxon>Actinomycetota</taxon>
        <taxon>Actinomycetes</taxon>
        <taxon>Geodermatophilales</taxon>
        <taxon>Geodermatophilaceae</taxon>
        <taxon>Blastococcus</taxon>
    </lineage>
</organism>
<accession>A0A238ZG32</accession>
<dbReference type="PRINTS" id="PR00368">
    <property type="entry name" value="FADPNR"/>
</dbReference>
<dbReference type="Gene3D" id="3.30.390.30">
    <property type="match status" value="1"/>
</dbReference>
<keyword evidence="4" id="KW-0479">Metal-binding</keyword>
<dbReference type="InterPro" id="IPR023753">
    <property type="entry name" value="FAD/NAD-binding_dom"/>
</dbReference>
<dbReference type="GO" id="GO:0016651">
    <property type="term" value="F:oxidoreductase activity, acting on NAD(P)H"/>
    <property type="evidence" value="ECO:0007669"/>
    <property type="project" value="TreeGrafter"/>
</dbReference>
<keyword evidence="8" id="KW-0411">Iron-sulfur</keyword>
<proteinExistence type="predicted"/>
<evidence type="ECO:0000256" key="7">
    <source>
        <dbReference type="ARBA" id="ARBA00023004"/>
    </source>
</evidence>
<dbReference type="InterPro" id="IPR050446">
    <property type="entry name" value="FAD-oxidoreductase/Apoptosis"/>
</dbReference>
<name>A0A238ZG32_9ACTN</name>
<reference evidence="11 12" key="1">
    <citation type="submission" date="2017-06" db="EMBL/GenBank/DDBJ databases">
        <authorList>
            <person name="Kim H.J."/>
            <person name="Triplett B.A."/>
        </authorList>
    </citation>
    <scope>NUCLEOTIDE SEQUENCE [LARGE SCALE GENOMIC DNA]</scope>
    <source>
        <strain evidence="11 12">DSM 44272</strain>
    </source>
</reference>
<dbReference type="SUPFAM" id="SSF51905">
    <property type="entry name" value="FAD/NAD(P)-binding domain"/>
    <property type="match status" value="2"/>
</dbReference>
<keyword evidence="11" id="KW-0223">Dioxygenase</keyword>
<evidence type="ECO:0000256" key="4">
    <source>
        <dbReference type="ARBA" id="ARBA00022723"/>
    </source>
</evidence>
<protein>
    <submittedName>
        <fullName evidence="11">3-phenylpropionate/trans-cinnamate dioxygenase ferredoxin reductase subunit</fullName>
    </submittedName>
</protein>
<feature type="domain" description="Rieske" evidence="10">
    <location>
        <begin position="440"/>
        <end position="525"/>
    </location>
</feature>
<evidence type="ECO:0000259" key="10">
    <source>
        <dbReference type="PROSITE" id="PS51296"/>
    </source>
</evidence>
<evidence type="ECO:0000256" key="1">
    <source>
        <dbReference type="ARBA" id="ARBA00001974"/>
    </source>
</evidence>
<keyword evidence="3" id="KW-0001">2Fe-2S</keyword>
<dbReference type="RefSeq" id="WP_217899402.1">
    <property type="nucleotide sequence ID" value="NZ_FZNO01000028.1"/>
</dbReference>
<dbReference type="PRINTS" id="PR00411">
    <property type="entry name" value="PNDRDTASEI"/>
</dbReference>
<dbReference type="SUPFAM" id="SSF50022">
    <property type="entry name" value="ISP domain"/>
    <property type="match status" value="1"/>
</dbReference>
<dbReference type="InterPro" id="IPR036922">
    <property type="entry name" value="Rieske_2Fe-2S_sf"/>
</dbReference>
<dbReference type="GO" id="GO:0004497">
    <property type="term" value="F:monooxygenase activity"/>
    <property type="evidence" value="ECO:0007669"/>
    <property type="project" value="UniProtKB-ARBA"/>
</dbReference>
<dbReference type="GO" id="GO:0051213">
    <property type="term" value="F:dioxygenase activity"/>
    <property type="evidence" value="ECO:0007669"/>
    <property type="project" value="UniProtKB-KW"/>
</dbReference>
<dbReference type="Gene3D" id="2.102.10.10">
    <property type="entry name" value="Rieske [2Fe-2S] iron-sulphur domain"/>
    <property type="match status" value="1"/>
</dbReference>
<dbReference type="GO" id="GO:0005737">
    <property type="term" value="C:cytoplasm"/>
    <property type="evidence" value="ECO:0007669"/>
    <property type="project" value="TreeGrafter"/>
</dbReference>
<keyword evidence="5" id="KW-0274">FAD</keyword>
<keyword evidence="12" id="KW-1185">Reference proteome</keyword>
<dbReference type="Pfam" id="PF00355">
    <property type="entry name" value="Rieske"/>
    <property type="match status" value="1"/>
</dbReference>
<dbReference type="Pfam" id="PF07992">
    <property type="entry name" value="Pyr_redox_2"/>
    <property type="match status" value="1"/>
</dbReference>
<evidence type="ECO:0000256" key="5">
    <source>
        <dbReference type="ARBA" id="ARBA00022827"/>
    </source>
</evidence>
<dbReference type="Pfam" id="PF14759">
    <property type="entry name" value="Reductase_C"/>
    <property type="match status" value="1"/>
</dbReference>
<dbReference type="InterPro" id="IPR028202">
    <property type="entry name" value="Reductase_C"/>
</dbReference>
<dbReference type="SUPFAM" id="SSF55424">
    <property type="entry name" value="FAD/NAD-linked reductases, dimerisation (C-terminal) domain"/>
    <property type="match status" value="1"/>
</dbReference>
<comment type="cofactor">
    <cofactor evidence="1">
        <name>FAD</name>
        <dbReference type="ChEBI" id="CHEBI:57692"/>
    </cofactor>
</comment>
<dbReference type="PANTHER" id="PTHR43557">
    <property type="entry name" value="APOPTOSIS-INDUCING FACTOR 1"/>
    <property type="match status" value="1"/>
</dbReference>
<dbReference type="GO" id="GO:0046872">
    <property type="term" value="F:metal ion binding"/>
    <property type="evidence" value="ECO:0007669"/>
    <property type="project" value="UniProtKB-KW"/>
</dbReference>
<evidence type="ECO:0000256" key="2">
    <source>
        <dbReference type="ARBA" id="ARBA00022630"/>
    </source>
</evidence>